<dbReference type="Proteomes" id="UP000324800">
    <property type="component" value="Unassembled WGS sequence"/>
</dbReference>
<comment type="caution">
    <text evidence="1">The sequence shown here is derived from an EMBL/GenBank/DDBJ whole genome shotgun (WGS) entry which is preliminary data.</text>
</comment>
<proteinExistence type="predicted"/>
<sequence>MTAYSYYAPVMITYEGYHSLQVGNCECNIIFKKSQFISAHGSLIGAIDIQGWVQTVRFDRMTFSKTIAEHGVRFIPDVVYGNVLYVSGDDDTQHTISDGNDATRIGTESNPFQTVYTAVALSNPKKTQFVEKIVNIEEIITINIKAGIYFEQRMRIISERMTMIGEGIQYTFIRNDITLDEKTSCLISVEPDNTACKLDINDIAFEQQNYGQLGYDALIMILFGEFRIKQKLVALSIIYFSNGNFNHITAAVQIVSGGHKHQTQVTSP</sequence>
<accession>A0A5J4TB43</accession>
<feature type="non-terminal residue" evidence="1">
    <location>
        <position position="268"/>
    </location>
</feature>
<name>A0A5J4TB43_9EUKA</name>
<evidence type="ECO:0000313" key="1">
    <source>
        <dbReference type="EMBL" id="KAA6355073.1"/>
    </source>
</evidence>
<dbReference type="AlphaFoldDB" id="A0A5J4TB43"/>
<reference evidence="1 2" key="1">
    <citation type="submission" date="2019-03" db="EMBL/GenBank/DDBJ databases">
        <title>Single cell metagenomics reveals metabolic interactions within the superorganism composed of flagellate Streblomastix strix and complex community of Bacteroidetes bacteria on its surface.</title>
        <authorList>
            <person name="Treitli S.C."/>
            <person name="Kolisko M."/>
            <person name="Husnik F."/>
            <person name="Keeling P."/>
            <person name="Hampl V."/>
        </authorList>
    </citation>
    <scope>NUCLEOTIDE SEQUENCE [LARGE SCALE GENOMIC DNA]</scope>
    <source>
        <strain evidence="1">ST1C</strain>
    </source>
</reference>
<protein>
    <submittedName>
        <fullName evidence="1">Uncharacterized protein</fullName>
    </submittedName>
</protein>
<organism evidence="1 2">
    <name type="scientific">Streblomastix strix</name>
    <dbReference type="NCBI Taxonomy" id="222440"/>
    <lineage>
        <taxon>Eukaryota</taxon>
        <taxon>Metamonada</taxon>
        <taxon>Preaxostyla</taxon>
        <taxon>Oxymonadida</taxon>
        <taxon>Streblomastigidae</taxon>
        <taxon>Streblomastix</taxon>
    </lineage>
</organism>
<dbReference type="EMBL" id="SNRW01035216">
    <property type="protein sequence ID" value="KAA6355073.1"/>
    <property type="molecule type" value="Genomic_DNA"/>
</dbReference>
<gene>
    <name evidence="1" type="ORF">EZS28_049400</name>
</gene>
<evidence type="ECO:0000313" key="2">
    <source>
        <dbReference type="Proteomes" id="UP000324800"/>
    </source>
</evidence>